<feature type="domain" description="Transketolase-like pyrimidine-binding" evidence="19">
    <location>
        <begin position="339"/>
        <end position="509"/>
    </location>
</feature>
<evidence type="ECO:0000256" key="14">
    <source>
        <dbReference type="PIRSR" id="PIRSR605478-1"/>
    </source>
</evidence>
<organism evidence="20 21">
    <name type="scientific">Candidatus Phycorickettsia trachydisci</name>
    <dbReference type="NCBI Taxonomy" id="2115978"/>
    <lineage>
        <taxon>Bacteria</taxon>
        <taxon>Pseudomonadati</taxon>
        <taxon>Pseudomonadota</taxon>
        <taxon>Alphaproteobacteria</taxon>
        <taxon>Rickettsiales</taxon>
        <taxon>Rickettsiaceae</taxon>
        <taxon>Candidatus Phycorickettsia</taxon>
    </lineage>
</organism>
<keyword evidence="21" id="KW-1185">Reference proteome</keyword>
<feature type="site" description="Important for catalytic activity" evidence="18">
    <location>
        <position position="257"/>
    </location>
</feature>
<feature type="binding site" evidence="15">
    <location>
        <position position="445"/>
    </location>
    <ligand>
        <name>substrate</name>
    </ligand>
</feature>
<evidence type="ECO:0000256" key="18">
    <source>
        <dbReference type="PIRSR" id="PIRSR605478-5"/>
    </source>
</evidence>
<evidence type="ECO:0000256" key="12">
    <source>
        <dbReference type="ARBA" id="ARBA00049473"/>
    </source>
</evidence>
<evidence type="ECO:0000256" key="15">
    <source>
        <dbReference type="PIRSR" id="PIRSR605478-2"/>
    </source>
</evidence>
<keyword evidence="11 16" id="KW-0786">Thiamine pyrophosphate</keyword>
<evidence type="ECO:0000256" key="4">
    <source>
        <dbReference type="ARBA" id="ARBA00007131"/>
    </source>
</evidence>
<keyword evidence="7" id="KW-0808">Transferase</keyword>
<evidence type="ECO:0000256" key="7">
    <source>
        <dbReference type="ARBA" id="ARBA00022679"/>
    </source>
</evidence>
<dbReference type="SUPFAM" id="SSF52922">
    <property type="entry name" value="TK C-terminal domain-like"/>
    <property type="match status" value="1"/>
</dbReference>
<evidence type="ECO:0000256" key="13">
    <source>
        <dbReference type="NCBIfam" id="TIGR00232"/>
    </source>
</evidence>
<dbReference type="Proteomes" id="UP000241762">
    <property type="component" value="Chromosome"/>
</dbReference>
<evidence type="ECO:0000313" key="21">
    <source>
        <dbReference type="Proteomes" id="UP000241762"/>
    </source>
</evidence>
<dbReference type="GO" id="GO:0005829">
    <property type="term" value="C:cytosol"/>
    <property type="evidence" value="ECO:0007669"/>
    <property type="project" value="TreeGrafter"/>
</dbReference>
<reference evidence="20 21" key="1">
    <citation type="submission" date="2018-03" db="EMBL/GenBank/DDBJ databases">
        <title>A gene transfer event suggests a long-term partnership between eustigmatophyte algae and a novel lineage of endosymbiotic bacteria.</title>
        <authorList>
            <person name="Yurchenko T."/>
            <person name="Sevcikova T."/>
            <person name="Pribyl P."/>
            <person name="El Karkouri K."/>
            <person name="Klimes V."/>
            <person name="Amaral R."/>
            <person name="Zbrankova V."/>
            <person name="Kim E."/>
            <person name="Raoult D."/>
            <person name="Santos L.M.A."/>
            <person name="Elias M."/>
        </authorList>
    </citation>
    <scope>NUCLEOTIDE SEQUENCE [LARGE SCALE GENOMIC DNA]</scope>
    <source>
        <strain evidence="20">CCALA 838</strain>
    </source>
</reference>
<keyword evidence="10 17" id="KW-0460">Magnesium</keyword>
<sequence length="656" mass="73108">MQNNEIIKAARALRILSACAVEKAQSGHPGMPLGFADVFTVLAAKYLKFNPQDPRWFGRDRLVLSAGHGSMLLYAFYYLSRFKGFDIEQIKNFRRLGSSTPGHPEYDAISPVETTTGPLGQGFANSVGMAIAGKKYLEKTDAANYKIYCIVGDGCLMEGISYEAASIAGHLKLNNLIVLFDSNSITIDGPTSLAISENQLFKFQGLGWSTLCIDGHNLEEIDDALNWAQKSERPVFIECKTTIGYGAGDKAASCKSHGAPLGKKDLDELKKFLNWEHEDFVIPEDILDIWRSFAKNKAYEEWQAKFKKLTKDQIEYLKPIKVHPQTIDQIKKLETTDGEATRVSSSKILEIIAQNEPKAILGSADLSTSVGVYNKYCKIISKDDFDGNFIHYGIRENAMAGIMNGLAIEGFFPIGGTFLVFSDYMKPGMRLASLMKLGVIYIMTHDSIGVGQDGPTHQPVEHLTALRSVPGLCDFRPSDRLETIGAFEHALSNLAQPYLMALSRQNIKSTVLTKEQEVKKGAYCIIKNHHPDITIFSNGSELPIASEVCKLLEADNFKVNLISLVSFNLFLQQDRGYIQEIIGTNEIKVAIEAASSYPWHRFIGRDGLFFGIDTFGLSGAYEDLYKHFGLTPQNIYKKIKYESRNQRTWKDRKTSA</sequence>
<comment type="cofactor">
    <cofactor evidence="3">
        <name>Co(2+)</name>
        <dbReference type="ChEBI" id="CHEBI:48828"/>
    </cofactor>
</comment>
<dbReference type="Pfam" id="PF22613">
    <property type="entry name" value="Transketolase_C_1"/>
    <property type="match status" value="1"/>
</dbReference>
<dbReference type="GO" id="GO:0004802">
    <property type="term" value="F:transketolase activity"/>
    <property type="evidence" value="ECO:0007669"/>
    <property type="project" value="UniProtKB-UniRule"/>
</dbReference>
<dbReference type="PANTHER" id="PTHR43522">
    <property type="entry name" value="TRANSKETOLASE"/>
    <property type="match status" value="1"/>
</dbReference>
<feature type="binding site" evidence="15">
    <location>
        <position position="28"/>
    </location>
    <ligand>
        <name>substrate</name>
    </ligand>
</feature>
<dbReference type="Gene3D" id="3.40.50.970">
    <property type="match status" value="2"/>
</dbReference>
<evidence type="ECO:0000256" key="8">
    <source>
        <dbReference type="ARBA" id="ARBA00022723"/>
    </source>
</evidence>
<name>A0A2P1P8T7_9RICK</name>
<dbReference type="InterPro" id="IPR055152">
    <property type="entry name" value="Transketolase-like_C_2"/>
</dbReference>
<comment type="subunit">
    <text evidence="5">Homodimer.</text>
</comment>
<evidence type="ECO:0000256" key="11">
    <source>
        <dbReference type="ARBA" id="ARBA00023052"/>
    </source>
</evidence>
<feature type="site" description="Important for catalytic activity" evidence="18">
    <location>
        <position position="28"/>
    </location>
</feature>
<feature type="binding site" evidence="15">
    <location>
        <position position="257"/>
    </location>
    <ligand>
        <name>substrate</name>
    </ligand>
</feature>
<evidence type="ECO:0000256" key="2">
    <source>
        <dbReference type="ARBA" id="ARBA00001936"/>
    </source>
</evidence>
<dbReference type="InterPro" id="IPR005475">
    <property type="entry name" value="Transketolase-like_Pyr-bd"/>
</dbReference>
<feature type="binding site" evidence="15">
    <location>
        <position position="342"/>
    </location>
    <ligand>
        <name>substrate</name>
    </ligand>
</feature>
<comment type="cofactor">
    <cofactor evidence="2">
        <name>Mn(2+)</name>
        <dbReference type="ChEBI" id="CHEBI:29035"/>
    </cofactor>
</comment>
<dbReference type="InterPro" id="IPR009014">
    <property type="entry name" value="Transketo_C/PFOR_II"/>
</dbReference>
<dbReference type="InterPro" id="IPR005478">
    <property type="entry name" value="Transketolase_bac-like"/>
</dbReference>
<dbReference type="RefSeq" id="WP_199843749.1">
    <property type="nucleotide sequence ID" value="NZ_CP027845.1"/>
</dbReference>
<dbReference type="EMBL" id="CP027845">
    <property type="protein sequence ID" value="AVP87667.1"/>
    <property type="molecule type" value="Genomic_DNA"/>
</dbReference>
<feature type="binding site" evidence="15">
    <location>
        <position position="369"/>
    </location>
    <ligand>
        <name>substrate</name>
    </ligand>
</feature>
<feature type="active site" description="Proton donor" evidence="14">
    <location>
        <position position="396"/>
    </location>
</feature>
<evidence type="ECO:0000256" key="9">
    <source>
        <dbReference type="ARBA" id="ARBA00022837"/>
    </source>
</evidence>
<dbReference type="EC" id="2.2.1.1" evidence="6 13"/>
<dbReference type="GO" id="GO:0046872">
    <property type="term" value="F:metal ion binding"/>
    <property type="evidence" value="ECO:0007669"/>
    <property type="project" value="UniProtKB-KW"/>
</dbReference>
<evidence type="ECO:0000256" key="6">
    <source>
        <dbReference type="ARBA" id="ARBA00013152"/>
    </source>
</evidence>
<feature type="binding site" evidence="15">
    <location>
        <position position="457"/>
    </location>
    <ligand>
        <name>substrate</name>
    </ligand>
</feature>
<feature type="binding site" evidence="17">
    <location>
        <position position="185"/>
    </location>
    <ligand>
        <name>Mg(2+)</name>
        <dbReference type="ChEBI" id="CHEBI:18420"/>
    </ligand>
</feature>
<dbReference type="KEGG" id="ptc:phytr_7290"/>
<dbReference type="GO" id="GO:0006098">
    <property type="term" value="P:pentose-phosphate shunt"/>
    <property type="evidence" value="ECO:0007669"/>
    <property type="project" value="TreeGrafter"/>
</dbReference>
<comment type="catalytic activity">
    <reaction evidence="12">
        <text>D-sedoheptulose 7-phosphate + D-glyceraldehyde 3-phosphate = aldehydo-D-ribose 5-phosphate + D-xylulose 5-phosphate</text>
        <dbReference type="Rhea" id="RHEA:10508"/>
        <dbReference type="ChEBI" id="CHEBI:57483"/>
        <dbReference type="ChEBI" id="CHEBI:57737"/>
        <dbReference type="ChEBI" id="CHEBI:58273"/>
        <dbReference type="ChEBI" id="CHEBI:59776"/>
        <dbReference type="EC" id="2.2.1.1"/>
    </reaction>
</comment>
<evidence type="ECO:0000256" key="10">
    <source>
        <dbReference type="ARBA" id="ARBA00022842"/>
    </source>
</evidence>
<gene>
    <name evidence="20" type="ORF">phytr_7290</name>
</gene>
<dbReference type="PROSITE" id="PS00802">
    <property type="entry name" value="TRANSKETOLASE_2"/>
    <property type="match status" value="1"/>
</dbReference>
<dbReference type="NCBIfam" id="TIGR00232">
    <property type="entry name" value="tktlase_bact"/>
    <property type="match status" value="1"/>
</dbReference>
<dbReference type="PANTHER" id="PTHR43522:SF2">
    <property type="entry name" value="TRANSKETOLASE 1-RELATED"/>
    <property type="match status" value="1"/>
</dbReference>
<evidence type="ECO:0000256" key="16">
    <source>
        <dbReference type="PIRSR" id="PIRSR605478-3"/>
    </source>
</evidence>
<dbReference type="FunFam" id="3.40.50.970:FF:000045">
    <property type="entry name" value="Transketolase"/>
    <property type="match status" value="1"/>
</dbReference>
<feature type="binding site" evidence="16">
    <location>
        <position position="257"/>
    </location>
    <ligand>
        <name>thiamine diphosphate</name>
        <dbReference type="ChEBI" id="CHEBI:58937"/>
    </ligand>
</feature>
<dbReference type="InterPro" id="IPR029061">
    <property type="entry name" value="THDP-binding"/>
</dbReference>
<evidence type="ECO:0000256" key="5">
    <source>
        <dbReference type="ARBA" id="ARBA00011738"/>
    </source>
</evidence>
<keyword evidence="8 17" id="KW-0479">Metal-binding</keyword>
<feature type="binding site" evidence="16">
    <location>
        <position position="154"/>
    </location>
    <ligand>
        <name>thiamine diphosphate</name>
        <dbReference type="ChEBI" id="CHEBI:58937"/>
    </ligand>
</feature>
<feature type="binding site" evidence="17">
    <location>
        <position position="153"/>
    </location>
    <ligand>
        <name>Mg(2+)</name>
        <dbReference type="ChEBI" id="CHEBI:18420"/>
    </ligand>
</feature>
<evidence type="ECO:0000256" key="17">
    <source>
        <dbReference type="PIRSR" id="PIRSR605478-4"/>
    </source>
</evidence>
<keyword evidence="9" id="KW-0106">Calcium</keyword>
<dbReference type="InterPro" id="IPR020826">
    <property type="entry name" value="Transketolase_BS"/>
</dbReference>
<feature type="binding site" evidence="16">
    <location>
        <position position="68"/>
    </location>
    <ligand>
        <name>thiamine diphosphate</name>
        <dbReference type="ChEBI" id="CHEBI:58937"/>
    </ligand>
</feature>
<comment type="cofactor">
    <cofactor evidence="16">
        <name>thiamine diphosphate</name>
        <dbReference type="ChEBI" id="CHEBI:58937"/>
    </cofactor>
    <text evidence="16">Binds 1 thiamine pyrophosphate per subunit. During the reaction, the substrate forms a covalent intermediate with the cofactor.</text>
</comment>
<dbReference type="InterPro" id="IPR005474">
    <property type="entry name" value="Transketolase_N"/>
</dbReference>
<evidence type="ECO:0000259" key="19">
    <source>
        <dbReference type="SMART" id="SM00861"/>
    </source>
</evidence>
<evidence type="ECO:0000256" key="3">
    <source>
        <dbReference type="ARBA" id="ARBA00001941"/>
    </source>
</evidence>
<protein>
    <recommendedName>
        <fullName evidence="6 13">Transketolase</fullName>
        <ecNumber evidence="6 13">2.2.1.1</ecNumber>
    </recommendedName>
</protein>
<dbReference type="InterPro" id="IPR033247">
    <property type="entry name" value="Transketolase_fam"/>
</dbReference>
<dbReference type="Pfam" id="PF02779">
    <property type="entry name" value="Transket_pyr"/>
    <property type="match status" value="1"/>
</dbReference>
<dbReference type="Pfam" id="PF00456">
    <property type="entry name" value="Transketolase_N"/>
    <property type="match status" value="1"/>
</dbReference>
<dbReference type="SUPFAM" id="SSF52518">
    <property type="entry name" value="Thiamin diphosphate-binding fold (THDP-binding)"/>
    <property type="match status" value="2"/>
</dbReference>
<evidence type="ECO:0000256" key="1">
    <source>
        <dbReference type="ARBA" id="ARBA00001913"/>
    </source>
</evidence>
<dbReference type="CDD" id="cd02012">
    <property type="entry name" value="TPP_TK"/>
    <property type="match status" value="1"/>
</dbReference>
<comment type="cofactor">
    <cofactor evidence="17">
        <name>Mg(2+)</name>
        <dbReference type="ChEBI" id="CHEBI:18420"/>
    </cofactor>
    <text evidence="17">Binds 1 Mg(2+) ion per subunit. Can also utilize other divalent metal cations, such as Ca(2+), Mn(2+) and Co(2+).</text>
</comment>
<dbReference type="Gene3D" id="3.40.50.920">
    <property type="match status" value="1"/>
</dbReference>
<accession>A0A2P1P8T7</accession>
<feature type="binding site" evidence="16">
    <location>
        <position position="421"/>
    </location>
    <ligand>
        <name>thiamine diphosphate</name>
        <dbReference type="ChEBI" id="CHEBI:58937"/>
    </ligand>
</feature>
<feature type="binding site" evidence="17">
    <location>
        <position position="183"/>
    </location>
    <ligand>
        <name>Mg(2+)</name>
        <dbReference type="ChEBI" id="CHEBI:18420"/>
    </ligand>
</feature>
<dbReference type="AlphaFoldDB" id="A0A2P1P8T7"/>
<feature type="binding site" evidence="16">
    <location>
        <position position="183"/>
    </location>
    <ligand>
        <name>thiamine diphosphate</name>
        <dbReference type="ChEBI" id="CHEBI:58937"/>
    </ligand>
</feature>
<comment type="similarity">
    <text evidence="4">Belongs to the transketolase family.</text>
</comment>
<dbReference type="SMART" id="SM00861">
    <property type="entry name" value="Transket_pyr"/>
    <property type="match status" value="1"/>
</dbReference>
<feature type="binding site" evidence="15">
    <location>
        <position position="504"/>
    </location>
    <ligand>
        <name>substrate</name>
    </ligand>
</feature>
<feature type="binding site" evidence="15">
    <location>
        <position position="453"/>
    </location>
    <ligand>
        <name>substrate</name>
    </ligand>
</feature>
<proteinExistence type="inferred from homology"/>
<feature type="binding site" evidence="16">
    <location>
        <begin position="117"/>
        <end position="119"/>
    </location>
    <ligand>
        <name>thiamine diphosphate</name>
        <dbReference type="ChEBI" id="CHEBI:58937"/>
    </ligand>
</feature>
<evidence type="ECO:0000313" key="20">
    <source>
        <dbReference type="EMBL" id="AVP87667.1"/>
    </source>
</evidence>
<comment type="cofactor">
    <cofactor evidence="1">
        <name>Ca(2+)</name>
        <dbReference type="ChEBI" id="CHEBI:29108"/>
    </cofactor>
</comment>
<dbReference type="CDD" id="cd07033">
    <property type="entry name" value="TPP_PYR_DXS_TK_like"/>
    <property type="match status" value="1"/>
</dbReference>